<dbReference type="AlphaFoldDB" id="A0A7C1T9U2"/>
<dbReference type="Gene3D" id="1.10.10.10">
    <property type="entry name" value="Winged helix-like DNA-binding domain superfamily/Winged helix DNA-binding domain"/>
    <property type="match status" value="1"/>
</dbReference>
<dbReference type="InterPro" id="IPR036390">
    <property type="entry name" value="WH_DNA-bd_sf"/>
</dbReference>
<gene>
    <name evidence="1" type="ORF">ENP70_07580</name>
</gene>
<protein>
    <submittedName>
        <fullName evidence="1">Helix-turn-helix domain-containing protein</fullName>
    </submittedName>
</protein>
<name>A0A7C1T9U2_9HYPH</name>
<proteinExistence type="predicted"/>
<accession>A0A7C1T9U2</accession>
<reference evidence="1" key="1">
    <citation type="journal article" date="2020" name="mSystems">
        <title>Genome- and Community-Level Interaction Insights into Carbon Utilization and Element Cycling Functions of Hydrothermarchaeota in Hydrothermal Sediment.</title>
        <authorList>
            <person name="Zhou Z."/>
            <person name="Liu Y."/>
            <person name="Xu W."/>
            <person name="Pan J."/>
            <person name="Luo Z.H."/>
            <person name="Li M."/>
        </authorList>
    </citation>
    <scope>NUCLEOTIDE SEQUENCE [LARGE SCALE GENOMIC DNA]</scope>
    <source>
        <strain evidence="1">SpSt-243</strain>
    </source>
</reference>
<dbReference type="SUPFAM" id="SSF46785">
    <property type="entry name" value="Winged helix' DNA-binding domain"/>
    <property type="match status" value="1"/>
</dbReference>
<sequence>MTDHRPFREVKLQWLQQLSCDKDLSDNARSVALYIVTTHMNGHTEKAWPSYQTIADATGKSVKTIQRAIRELEDKEWLDVRRGNGTGHNTEYRPSALSILRASEAREKTDRIVTLRPDEGGQIRSVKQSYVSSEGGQICPPNPVKEKIYKHNAREEAQSRPETQSAVPLVFVPATRTVQIDHWRSWLKESQLPDIEALSLKTVVGGRSGYSLPGHWPPGEAAAGRLSTIAFLRRRHDHLANRLAGQTNISRAS</sequence>
<dbReference type="InterPro" id="IPR036388">
    <property type="entry name" value="WH-like_DNA-bd_sf"/>
</dbReference>
<dbReference type="Pfam" id="PF13730">
    <property type="entry name" value="HTH_36"/>
    <property type="match status" value="1"/>
</dbReference>
<dbReference type="EMBL" id="DSKI01000391">
    <property type="protein sequence ID" value="HEB43547.1"/>
    <property type="molecule type" value="Genomic_DNA"/>
</dbReference>
<comment type="caution">
    <text evidence="1">The sequence shown here is derived from an EMBL/GenBank/DDBJ whole genome shotgun (WGS) entry which is preliminary data.</text>
</comment>
<evidence type="ECO:0000313" key="1">
    <source>
        <dbReference type="EMBL" id="HEB43547.1"/>
    </source>
</evidence>
<organism evidence="1">
    <name type="scientific">Agrobacterium albertimagni</name>
    <dbReference type="NCBI Taxonomy" id="147266"/>
    <lineage>
        <taxon>Bacteria</taxon>
        <taxon>Pseudomonadati</taxon>
        <taxon>Pseudomonadota</taxon>
        <taxon>Alphaproteobacteria</taxon>
        <taxon>Hyphomicrobiales</taxon>
        <taxon>Rhizobiaceae</taxon>
        <taxon>Rhizobium/Agrobacterium group</taxon>
        <taxon>Agrobacterium</taxon>
    </lineage>
</organism>